<gene>
    <name evidence="9" type="ORF">NEOLI_003381</name>
</gene>
<evidence type="ECO:0000256" key="1">
    <source>
        <dbReference type="ARBA" id="ARBA00022723"/>
    </source>
</evidence>
<dbReference type="InterPro" id="IPR037274">
    <property type="entry name" value="Znf_CHY_sf"/>
</dbReference>
<dbReference type="EMBL" id="LXFE01000216">
    <property type="protein sequence ID" value="OLL26218.1"/>
    <property type="molecule type" value="Genomic_DNA"/>
</dbReference>
<evidence type="ECO:0000256" key="2">
    <source>
        <dbReference type="ARBA" id="ARBA00022771"/>
    </source>
</evidence>
<dbReference type="OrthoDB" id="10253329at2759"/>
<organism evidence="9 10">
    <name type="scientific">Neolecta irregularis (strain DAH-3)</name>
    <dbReference type="NCBI Taxonomy" id="1198029"/>
    <lineage>
        <taxon>Eukaryota</taxon>
        <taxon>Fungi</taxon>
        <taxon>Dikarya</taxon>
        <taxon>Ascomycota</taxon>
        <taxon>Taphrinomycotina</taxon>
        <taxon>Neolectales</taxon>
        <taxon>Neolectaceae</taxon>
        <taxon>Neolecta</taxon>
    </lineage>
</organism>
<protein>
    <recommendedName>
        <fullName evidence="11">CHY-type domain-containing protein</fullName>
    </recommendedName>
</protein>
<keyword evidence="3 5" id="KW-0862">Zinc</keyword>
<reference evidence="9 10" key="1">
    <citation type="submission" date="2016-04" db="EMBL/GenBank/DDBJ databases">
        <title>Evolutionary innovation and constraint leading to complex multicellularity in the Ascomycota.</title>
        <authorList>
            <person name="Cisse O."/>
            <person name="Nguyen A."/>
            <person name="Hewitt D.A."/>
            <person name="Jedd G."/>
            <person name="Stajich J.E."/>
        </authorList>
    </citation>
    <scope>NUCLEOTIDE SEQUENCE [LARGE SCALE GENOMIC DNA]</scope>
    <source>
        <strain evidence="9 10">DAH-3</strain>
    </source>
</reference>
<keyword evidence="1 5" id="KW-0479">Metal-binding</keyword>
<keyword evidence="2 4" id="KW-0863">Zinc-finger</keyword>
<feature type="domain" description="CHY-type" evidence="8">
    <location>
        <begin position="586"/>
        <end position="662"/>
    </location>
</feature>
<comment type="caution">
    <text evidence="9">The sequence shown here is derived from an EMBL/GenBank/DDBJ whole genome shotgun (WGS) entry which is preliminary data.</text>
</comment>
<dbReference type="InterPro" id="IPR000571">
    <property type="entry name" value="Znf_CCCH"/>
</dbReference>
<evidence type="ECO:0000313" key="9">
    <source>
        <dbReference type="EMBL" id="OLL26218.1"/>
    </source>
</evidence>
<evidence type="ECO:0008006" key="11">
    <source>
        <dbReference type="Google" id="ProtNLM"/>
    </source>
</evidence>
<dbReference type="SUPFAM" id="SSF161219">
    <property type="entry name" value="CHY zinc finger-like"/>
    <property type="match status" value="1"/>
</dbReference>
<keyword evidence="10" id="KW-1185">Reference proteome</keyword>
<dbReference type="OMA" id="FRRQLMH"/>
<dbReference type="Gene3D" id="3.30.1370.210">
    <property type="match status" value="1"/>
</dbReference>
<evidence type="ECO:0000259" key="8">
    <source>
        <dbReference type="PROSITE" id="PS51266"/>
    </source>
</evidence>
<feature type="region of interest" description="Disordered" evidence="6">
    <location>
        <begin position="52"/>
        <end position="100"/>
    </location>
</feature>
<dbReference type="Proteomes" id="UP000186594">
    <property type="component" value="Unassembled WGS sequence"/>
</dbReference>
<dbReference type="GO" id="GO:0008270">
    <property type="term" value="F:zinc ion binding"/>
    <property type="evidence" value="ECO:0007669"/>
    <property type="project" value="UniProtKB-KW"/>
</dbReference>
<dbReference type="AlphaFoldDB" id="A0A1U7LUC8"/>
<evidence type="ECO:0000313" key="10">
    <source>
        <dbReference type="Proteomes" id="UP000186594"/>
    </source>
</evidence>
<evidence type="ECO:0000256" key="4">
    <source>
        <dbReference type="PROSITE-ProRule" id="PRU00601"/>
    </source>
</evidence>
<sequence length="695" mass="78741">MRLDIDAQPPQISRTVMSAQASVFSPQPAVCKFYQSSTGCKRGSGCTFLHPAEGELKTPTPSRARVDSKKDYQRQHSQRADQSRVVPKPVPKSIQQNDPNSVQEHHLVRLKRRYPKIEEKKAGGNITLQFQLIPSDPALPFDISHLDIILTVPSNYPISSSVIHIKNADIPRGYAFNIERAWNEINGDFLTKTKELDRRLEEFLSMGKVETVKIVKPKQIKSEVLSKVEIQRRSQSEFTAEQIAIAKVHLDQEISQLQARLRDLKVIRSVNDSTTYEVLIRPLKTTGLPEELQRTVPIHLFIPSLYPLQLPDLKIPSSTSTYARNVEREFIPLVNEHKEKSLFSILNILQIRFCDLAMTERSYQALPFLDNLKSIEISKHEDFKYDPNQIYAIPPIHGESDETINDKRSEPNFEDTTEAENAIDMSLIDQEVLSVKKIVPAVERGISISFPNIHLSNISLLETYSLSLMINCARCKAVMEVPRILRSLPSKILQCQTCSSNISVAFRPVILHQHERKIGYLDLAGASPQQLLPSSFQSTCTECGTQTAPYTISPAQILTQICRKCHARMDIKIDSIKFLKIGVYIDNPNTGGKKIIKQNIGIKIESMVSVRRFPCCLKVYACSKCHDALSDHPFEFATRQICGYCSKEQIYSQNKACVNCGTHPIKKTTPFWEGGDGLRDKVRMSRKDKRKFKKG</sequence>
<dbReference type="PROSITE" id="PS50103">
    <property type="entry name" value="ZF_C3H1"/>
    <property type="match status" value="1"/>
</dbReference>
<evidence type="ECO:0000256" key="6">
    <source>
        <dbReference type="SAM" id="MobiDB-lite"/>
    </source>
</evidence>
<accession>A0A1U7LUC8</accession>
<evidence type="ECO:0000256" key="3">
    <source>
        <dbReference type="ARBA" id="ARBA00022833"/>
    </source>
</evidence>
<proteinExistence type="predicted"/>
<dbReference type="InterPro" id="IPR008913">
    <property type="entry name" value="Znf_CHY"/>
</dbReference>
<feature type="compositionally biased region" description="Basic and acidic residues" evidence="6">
    <location>
        <begin position="64"/>
        <end position="82"/>
    </location>
</feature>
<name>A0A1U7LUC8_NEOID</name>
<evidence type="ECO:0000256" key="5">
    <source>
        <dbReference type="PROSITE-ProRule" id="PRU00723"/>
    </source>
</evidence>
<dbReference type="Pfam" id="PF05495">
    <property type="entry name" value="zf-CHY"/>
    <property type="match status" value="1"/>
</dbReference>
<feature type="zinc finger region" description="C3H1-type" evidence="5">
    <location>
        <begin position="25"/>
        <end position="53"/>
    </location>
</feature>
<dbReference type="PROSITE" id="PS51266">
    <property type="entry name" value="ZF_CHY"/>
    <property type="match status" value="1"/>
</dbReference>
<dbReference type="STRING" id="1198029.A0A1U7LUC8"/>
<feature type="domain" description="C3H1-type" evidence="7">
    <location>
        <begin position="25"/>
        <end position="53"/>
    </location>
</feature>
<evidence type="ECO:0000259" key="7">
    <source>
        <dbReference type="PROSITE" id="PS50103"/>
    </source>
</evidence>